<evidence type="ECO:0000313" key="2">
    <source>
        <dbReference type="Proteomes" id="UP000595814"/>
    </source>
</evidence>
<evidence type="ECO:0000313" key="1">
    <source>
        <dbReference type="EMBL" id="QQK08276.1"/>
    </source>
</evidence>
<keyword evidence="1" id="KW-0808">Transferase</keyword>
<accession>A0AC61MZ71</accession>
<sequence>MNLHENIKKYREIKGLTQQELSTILNISPQAISKWELGKAEPDANMLQKLASVFEVDINQIVGYVYNIGEKTIYNEEYDKAEYYWGKEHSQISLDVLKYKPPIKKYKVLDIGCGEGQNSVFLAQCGYKVTAFDISDKAINKAKNLAKENKVEVDLFIADINAFKLASKFDIIISSGALQYMLLDMRNKIMDNLLEYTNPNGIHVHNAFIKKPFIDDPPEKEPIFNYFKSGELFTYYDDWEILECSEYIFSCNSSGIPHKHCMNKVIGRKRDFRK</sequence>
<organism evidence="1 2">
    <name type="scientific">Miniphocaeibacter halophilus</name>
    <dbReference type="NCBI Taxonomy" id="2931922"/>
    <lineage>
        <taxon>Bacteria</taxon>
        <taxon>Bacillati</taxon>
        <taxon>Bacillota</taxon>
        <taxon>Tissierellia</taxon>
        <taxon>Tissierellales</taxon>
        <taxon>Peptoniphilaceae</taxon>
        <taxon>Miniphocaeibacter</taxon>
    </lineage>
</organism>
<reference evidence="1 2" key="1">
    <citation type="journal article" date="2022" name="Int. J. Syst. Evol. Microbiol.">
        <title>Miniphocaeibacter halophilus sp. nov., an ammonium-tolerant acetate-producing bacterium isolated from a biogas system.</title>
        <authorList>
            <person name="Schnurer A."/>
            <person name="Singh A."/>
            <person name="Bi S."/>
            <person name="Qiao W."/>
            <person name="Westerholm M."/>
        </authorList>
    </citation>
    <scope>NUCLEOTIDE SEQUENCE [LARGE SCALE GENOMIC DNA]</scope>
    <source>
        <strain evidence="1 2">AMB_01</strain>
    </source>
</reference>
<name>A0AC61MZ71_9FIRM</name>
<keyword evidence="1" id="KW-0489">Methyltransferase</keyword>
<dbReference type="Proteomes" id="UP000595814">
    <property type="component" value="Chromosome"/>
</dbReference>
<protein>
    <submittedName>
        <fullName evidence="1">Methyltransferase domain-containing protein</fullName>
    </submittedName>
</protein>
<keyword evidence="2" id="KW-1185">Reference proteome</keyword>
<gene>
    <name evidence="1" type="ORF">JFY71_01675</name>
</gene>
<dbReference type="EMBL" id="CP066744">
    <property type="protein sequence ID" value="QQK08276.1"/>
    <property type="molecule type" value="Genomic_DNA"/>
</dbReference>
<proteinExistence type="predicted"/>